<feature type="compositionally biased region" description="Acidic residues" evidence="4">
    <location>
        <begin position="373"/>
        <end position="389"/>
    </location>
</feature>
<reference evidence="6" key="2">
    <citation type="submission" date="2025-08" db="UniProtKB">
        <authorList>
            <consortium name="Ensembl"/>
        </authorList>
    </citation>
    <scope>IDENTIFICATION</scope>
</reference>
<keyword evidence="1" id="KW-0677">Repeat</keyword>
<accession>H2Y8D9</accession>
<evidence type="ECO:0000256" key="4">
    <source>
        <dbReference type="SAM" id="MobiDB-lite"/>
    </source>
</evidence>
<feature type="compositionally biased region" description="Basic and acidic residues" evidence="4">
    <location>
        <begin position="284"/>
        <end position="303"/>
    </location>
</feature>
<dbReference type="CDD" id="cd12510">
    <property type="entry name" value="RRM1_RBM12_like"/>
    <property type="match status" value="1"/>
</dbReference>
<protein>
    <recommendedName>
        <fullName evidence="5">RRM domain-containing protein</fullName>
    </recommendedName>
</protein>
<dbReference type="InterPro" id="IPR000504">
    <property type="entry name" value="RRM_dom"/>
</dbReference>
<name>H2Y8D9_CIOSA</name>
<keyword evidence="7" id="KW-1185">Reference proteome</keyword>
<dbReference type="InterPro" id="IPR012677">
    <property type="entry name" value="Nucleotide-bd_a/b_plait_sf"/>
</dbReference>
<feature type="region of interest" description="Disordered" evidence="4">
    <location>
        <begin position="795"/>
        <end position="853"/>
    </location>
</feature>
<dbReference type="Gene3D" id="3.30.70.330">
    <property type="match status" value="6"/>
</dbReference>
<dbReference type="InParanoid" id="H2Y8D9"/>
<sequence length="1031" mass="116197">MATGVVIRLKHLPLAAGTIDIRQFFSGLRVPDGGVHIIGGQEGTAFILFSTDEDARRAMMQDGQVIRGIVIKLFLSSHTEMKTVIEHSQRILEMIFMLDEKGRKNGTCLIKFKSPVDKEDALQKDRKYLGSRYVKITTSSERQWLLASTQSCETVRPGESRKRTQSITSSDNTPKRSRALSPLKNDSCVEVRGLPPNTDYNVVSEFLSGLNIVDHGLFLETDGNICKGRAFAEFSSYSDYKEALVRDGDMINGKQVRVIGLSRQNMIDQIRKFKKYISAKREEDHKKEKEKKLEQKRLKEEHDRKKKLERQARKQKEMDEWLRRQHQKEEEQRKKRDLEKKMFQFANTEFPYKEEGSPSVSPTEEVKGKEEYVPEEYNPEDYVPDEYVPEEYVPLPASDGKKGKPPIDDEYTPQENAAGAGEMDIEENSNSPPVNVLSSVPTSISTIPSVLGGSGSMVEAPSSVSFPYNPSVPPPPLPFQSQLSSAFPSTRPMTAGKPTITPMLPPPLAPIHTNLLQASGFPPPFPPTIPILRQANPSLDIKLPGANEKTPSVTHSTPNITLTQTQSIPTITAENNKTESSSSLVRIANSPFNITEQSVRNFFGGLSIPPDGILFVCKEGYRSGHIFIKFSTPEDASKAELLNSKLMLERPVLVRKSTFSQMKDIYARVTSERFIPKFLINFDKEHDALVKKITEEKLTCVCIRNLHTRTGVNDIQKCFADIKVVKNGVVLKDKSGEICKGEAYVELETAEDCMKATELDSTVKVLNNSINIWPLSQQQMLDNIREHERKIGQQFNRSNGTEHAPPTKNFSSGPGKLPVAERRDLPPPPRPPHMDNRRPPPDLPPFDRTRFDRPPIDLPPFDRPFDLPPFDRPPPDLHLFNRGRSSIDAHLPPLPFSPLDRHLPIYPPIDRLLPPDILLRRDFPPIPLSDPFHFPPHLNRPPFLPRGPPLKPDVVTLQMQNLPFEVTREDLLDFFSGFDPLPNSVQLMYDKTGKPTGAGVISFPHIDPARAALAQRHNKPLLQRKIKLTLK</sequence>
<evidence type="ECO:0000256" key="3">
    <source>
        <dbReference type="PROSITE-ProRule" id="PRU00176"/>
    </source>
</evidence>
<feature type="compositionally biased region" description="Basic and acidic residues" evidence="4">
    <location>
        <begin position="309"/>
        <end position="338"/>
    </location>
</feature>
<evidence type="ECO:0000313" key="7">
    <source>
        <dbReference type="Proteomes" id="UP000007875"/>
    </source>
</evidence>
<dbReference type="PANTHER" id="PTHR13976">
    <property type="entry name" value="HETEROGENEOUS NUCLEAR RIBONUCLEOPROTEIN-RELATED"/>
    <property type="match status" value="1"/>
</dbReference>
<feature type="region of interest" description="Disordered" evidence="4">
    <location>
        <begin position="155"/>
        <end position="182"/>
    </location>
</feature>
<dbReference type="GeneTree" id="ENSGT00940000167419"/>
<dbReference type="HOGENOM" id="CLU_294221_0_0_1"/>
<dbReference type="PROSITE" id="PS50102">
    <property type="entry name" value="RRM"/>
    <property type="match status" value="2"/>
</dbReference>
<dbReference type="OMA" id="MFQFANT"/>
<keyword evidence="2 3" id="KW-0694">RNA-binding</keyword>
<evidence type="ECO:0000256" key="2">
    <source>
        <dbReference type="ARBA" id="ARBA00022884"/>
    </source>
</evidence>
<dbReference type="GO" id="GO:0003723">
    <property type="term" value="F:RNA binding"/>
    <property type="evidence" value="ECO:0007669"/>
    <property type="project" value="UniProtKB-UniRule"/>
</dbReference>
<evidence type="ECO:0000259" key="5">
    <source>
        <dbReference type="PROSITE" id="PS50102"/>
    </source>
</evidence>
<dbReference type="SMART" id="SM00360">
    <property type="entry name" value="RRM"/>
    <property type="match status" value="5"/>
</dbReference>
<dbReference type="Pfam" id="PF00076">
    <property type="entry name" value="RRM_1"/>
    <property type="match status" value="1"/>
</dbReference>
<organism evidence="6 7">
    <name type="scientific">Ciona savignyi</name>
    <name type="common">Pacific transparent sea squirt</name>
    <dbReference type="NCBI Taxonomy" id="51511"/>
    <lineage>
        <taxon>Eukaryota</taxon>
        <taxon>Metazoa</taxon>
        <taxon>Chordata</taxon>
        <taxon>Tunicata</taxon>
        <taxon>Ascidiacea</taxon>
        <taxon>Phlebobranchia</taxon>
        <taxon>Cionidae</taxon>
        <taxon>Ciona</taxon>
    </lineage>
</organism>
<proteinExistence type="predicted"/>
<reference evidence="7" key="1">
    <citation type="submission" date="2003-08" db="EMBL/GenBank/DDBJ databases">
        <authorList>
            <person name="Birren B."/>
            <person name="Nusbaum C."/>
            <person name="Abebe A."/>
            <person name="Abouelleil A."/>
            <person name="Adekoya E."/>
            <person name="Ait-zahra M."/>
            <person name="Allen N."/>
            <person name="Allen T."/>
            <person name="An P."/>
            <person name="Anderson M."/>
            <person name="Anderson S."/>
            <person name="Arachchi H."/>
            <person name="Armbruster J."/>
            <person name="Bachantsang P."/>
            <person name="Baldwin J."/>
            <person name="Barry A."/>
            <person name="Bayul T."/>
            <person name="Blitshsteyn B."/>
            <person name="Bloom T."/>
            <person name="Blye J."/>
            <person name="Boguslavskiy L."/>
            <person name="Borowsky M."/>
            <person name="Boukhgalter B."/>
            <person name="Brunache A."/>
            <person name="Butler J."/>
            <person name="Calixte N."/>
            <person name="Calvo S."/>
            <person name="Camarata J."/>
            <person name="Campo K."/>
            <person name="Chang J."/>
            <person name="Cheshatsang Y."/>
            <person name="Citroen M."/>
            <person name="Collymore A."/>
            <person name="Considine T."/>
            <person name="Cook A."/>
            <person name="Cooke P."/>
            <person name="Corum B."/>
            <person name="Cuomo C."/>
            <person name="David R."/>
            <person name="Dawoe T."/>
            <person name="Degray S."/>
            <person name="Dodge S."/>
            <person name="Dooley K."/>
            <person name="Dorje P."/>
            <person name="Dorjee K."/>
            <person name="Dorris L."/>
            <person name="Duffey N."/>
            <person name="Dupes A."/>
            <person name="Elkins T."/>
            <person name="Engels R."/>
            <person name="Erickson J."/>
            <person name="Farina A."/>
            <person name="Faro S."/>
            <person name="Ferreira P."/>
            <person name="Fischer H."/>
            <person name="Fitzgerald M."/>
            <person name="Foley K."/>
            <person name="Gage D."/>
            <person name="Galagan J."/>
            <person name="Gearin G."/>
            <person name="Gnerre S."/>
            <person name="Gnirke A."/>
            <person name="Goyette A."/>
            <person name="Graham J."/>
            <person name="Grandbois E."/>
            <person name="Gyaltsen K."/>
            <person name="Hafez N."/>
            <person name="Hagopian D."/>
            <person name="Hagos B."/>
            <person name="Hall J."/>
            <person name="Hatcher B."/>
            <person name="Heller A."/>
            <person name="Higgins H."/>
            <person name="Honan T."/>
            <person name="Horn A."/>
            <person name="Houde N."/>
            <person name="Hughes L."/>
            <person name="Hulme W."/>
            <person name="Husby E."/>
            <person name="Iliev I."/>
            <person name="Jaffe D."/>
            <person name="Jones C."/>
            <person name="Kamal M."/>
            <person name="Kamat A."/>
            <person name="Kamvysselis M."/>
            <person name="Karlsson E."/>
            <person name="Kells C."/>
            <person name="Kieu A."/>
            <person name="Kisner P."/>
            <person name="Kodira C."/>
            <person name="Kulbokas E."/>
            <person name="Labutti K."/>
            <person name="Lama D."/>
            <person name="Landers T."/>
            <person name="Leger J."/>
            <person name="Levine S."/>
            <person name="Lewis D."/>
            <person name="Lewis T."/>
            <person name="Lindblad-toh K."/>
            <person name="Liu X."/>
            <person name="Lokyitsang T."/>
            <person name="Lokyitsang Y."/>
            <person name="Lucien O."/>
            <person name="Lui A."/>
            <person name="Ma L.J."/>
            <person name="Mabbitt R."/>
            <person name="Macdonald J."/>
            <person name="Maclean C."/>
            <person name="Major J."/>
            <person name="Manning J."/>
            <person name="Marabella R."/>
            <person name="Maru K."/>
            <person name="Matthews C."/>
            <person name="Mauceli E."/>
            <person name="Mccarthy M."/>
            <person name="Mcdonough S."/>
            <person name="Mcghee T."/>
            <person name="Meldrim J."/>
            <person name="Meneus L."/>
            <person name="Mesirov J."/>
            <person name="Mihalev A."/>
            <person name="Mihova T."/>
            <person name="Mikkelsen T."/>
            <person name="Mlenga V."/>
            <person name="Moru K."/>
            <person name="Mozes J."/>
            <person name="Mulrain L."/>
            <person name="Munson G."/>
            <person name="Naylor J."/>
            <person name="Newes C."/>
            <person name="Nguyen C."/>
            <person name="Nguyen N."/>
            <person name="Nguyen T."/>
            <person name="Nicol R."/>
            <person name="Nielsen C."/>
            <person name="Nizzari M."/>
            <person name="Norbu C."/>
            <person name="Norbu N."/>
            <person name="O'donnell P."/>
            <person name="Okoawo O."/>
            <person name="O'leary S."/>
            <person name="Omotosho B."/>
            <person name="O'neill K."/>
            <person name="Osman S."/>
            <person name="Parker S."/>
            <person name="Perrin D."/>
            <person name="Phunkhang P."/>
            <person name="Piqani B."/>
            <person name="Purcell S."/>
            <person name="Rachupka T."/>
            <person name="Ramasamy U."/>
            <person name="Rameau R."/>
            <person name="Ray V."/>
            <person name="Raymond C."/>
            <person name="Retta R."/>
            <person name="Richardson S."/>
            <person name="Rise C."/>
            <person name="Rodriguez J."/>
            <person name="Rogers J."/>
            <person name="Rogov P."/>
            <person name="Rutman M."/>
            <person name="Schupbach R."/>
            <person name="Seaman C."/>
            <person name="Settipalli S."/>
            <person name="Sharpe T."/>
            <person name="Sheridan J."/>
            <person name="Sherpa N."/>
            <person name="Shi J."/>
            <person name="Smirnov S."/>
            <person name="Smith C."/>
            <person name="Sougnez C."/>
            <person name="Spencer B."/>
            <person name="Stalker J."/>
            <person name="Stange-thomann N."/>
            <person name="Stavropoulos S."/>
            <person name="Stetson K."/>
            <person name="Stone C."/>
            <person name="Stone S."/>
            <person name="Stubbs M."/>
            <person name="Talamas J."/>
            <person name="Tchuinga P."/>
            <person name="Tenzing P."/>
            <person name="Tesfaye S."/>
            <person name="Theodore J."/>
            <person name="Thoulutsang Y."/>
            <person name="Topham K."/>
            <person name="Towey S."/>
            <person name="Tsamla T."/>
            <person name="Tsomo N."/>
            <person name="Vallee D."/>
            <person name="Vassiliev H."/>
            <person name="Venkataraman V."/>
            <person name="Vinson J."/>
            <person name="Vo A."/>
            <person name="Wade C."/>
            <person name="Wang S."/>
            <person name="Wangchuk T."/>
            <person name="Wangdi T."/>
            <person name="Whittaker C."/>
            <person name="Wilkinson J."/>
            <person name="Wu Y."/>
            <person name="Wyman D."/>
            <person name="Yadav S."/>
            <person name="Yang S."/>
            <person name="Yang X."/>
            <person name="Yeager S."/>
            <person name="Yee E."/>
            <person name="Young G."/>
            <person name="Zainoun J."/>
            <person name="Zembeck L."/>
            <person name="Zimmer A."/>
            <person name="Zody M."/>
            <person name="Lander E."/>
        </authorList>
    </citation>
    <scope>NUCLEOTIDE SEQUENCE [LARGE SCALE GENOMIC DNA]</scope>
</reference>
<dbReference type="InterPro" id="IPR035979">
    <property type="entry name" value="RBD_domain_sf"/>
</dbReference>
<dbReference type="AlphaFoldDB" id="H2Y8D9"/>
<feature type="domain" description="RRM" evidence="5">
    <location>
        <begin position="583"/>
        <end position="659"/>
    </location>
</feature>
<dbReference type="Proteomes" id="UP000007875">
    <property type="component" value="Unassembled WGS sequence"/>
</dbReference>
<feature type="region of interest" description="Disordered" evidence="4">
    <location>
        <begin position="284"/>
        <end position="338"/>
    </location>
</feature>
<dbReference type="CDD" id="cd12254">
    <property type="entry name" value="RRM_hnRNPH_ESRPs_RBM12_like"/>
    <property type="match status" value="2"/>
</dbReference>
<dbReference type="SUPFAM" id="SSF54928">
    <property type="entry name" value="RNA-binding domain, RBD"/>
    <property type="match status" value="4"/>
</dbReference>
<dbReference type="FunCoup" id="H2Y8D9">
    <property type="interactions" value="416"/>
</dbReference>
<dbReference type="InterPro" id="IPR050666">
    <property type="entry name" value="ESRP"/>
</dbReference>
<feature type="region of interest" description="Disordered" evidence="4">
    <location>
        <begin position="352"/>
        <end position="416"/>
    </location>
</feature>
<feature type="compositionally biased region" description="Basic and acidic residues" evidence="4">
    <location>
        <begin position="832"/>
        <end position="853"/>
    </location>
</feature>
<evidence type="ECO:0000313" key="6">
    <source>
        <dbReference type="Ensembl" id="ENSCSAVP00000001587.1"/>
    </source>
</evidence>
<dbReference type="Ensembl" id="ENSCSAVT00000001608.1">
    <property type="protein sequence ID" value="ENSCSAVP00000001587.1"/>
    <property type="gene ID" value="ENSCSAVG00000000909.1"/>
</dbReference>
<evidence type="ECO:0000256" key="1">
    <source>
        <dbReference type="ARBA" id="ARBA00022737"/>
    </source>
</evidence>
<feature type="domain" description="RRM" evidence="5">
    <location>
        <begin position="955"/>
        <end position="1031"/>
    </location>
</feature>
<reference evidence="6" key="3">
    <citation type="submission" date="2025-09" db="UniProtKB">
        <authorList>
            <consortium name="Ensembl"/>
        </authorList>
    </citation>
    <scope>IDENTIFICATION</scope>
</reference>
<dbReference type="eggNOG" id="KOG4307">
    <property type="taxonomic scope" value="Eukaryota"/>
</dbReference>